<evidence type="ECO:0000313" key="2">
    <source>
        <dbReference type="Proteomes" id="UP000008795"/>
    </source>
</evidence>
<protein>
    <submittedName>
        <fullName evidence="1">Uncharacterized protein</fullName>
    </submittedName>
</protein>
<dbReference type="KEGG" id="bxy:BXY_30620"/>
<evidence type="ECO:0000313" key="1">
    <source>
        <dbReference type="EMBL" id="CBK68076.1"/>
    </source>
</evidence>
<sequence>MNQNKTFSGELVLLVLFLIREGAFSKKNYLCFLQVPFFIFADRLYPFFCQWHGFMSFKIESNHNRLADTFYFIRFCVDNPLDQVKAFGAYLRNSSLYGDMIGCEYLFDEIRFDVDNDNPDLFPIYSGAY</sequence>
<proteinExistence type="predicted"/>
<accession>D6D0X4</accession>
<reference evidence="1 2" key="1">
    <citation type="submission" date="2010-03" db="EMBL/GenBank/DDBJ databases">
        <title>The genome sequence of Bacteriodes xylanisolvens XB1A.</title>
        <authorList>
            <consortium name="metaHIT consortium -- http://www.metahit.eu/"/>
            <person name="Pajon A."/>
            <person name="Turner K."/>
            <person name="Parkhill J."/>
            <person name="Bernalier A."/>
        </authorList>
    </citation>
    <scope>NUCLEOTIDE SEQUENCE [LARGE SCALE GENOMIC DNA]</scope>
    <source>
        <strain evidence="1 2">XB1A</strain>
    </source>
</reference>
<gene>
    <name evidence="1" type="ORF">BXY_30620</name>
</gene>
<reference evidence="1 2" key="2">
    <citation type="submission" date="2010-03" db="EMBL/GenBank/DDBJ databases">
        <authorList>
            <person name="Pajon A."/>
        </authorList>
    </citation>
    <scope>NUCLEOTIDE SEQUENCE [LARGE SCALE GENOMIC DNA]</scope>
    <source>
        <strain evidence="1 2">XB1A</strain>
    </source>
</reference>
<name>D6D0X4_9BACE</name>
<dbReference type="Proteomes" id="UP000008795">
    <property type="component" value="Chromosome"/>
</dbReference>
<dbReference type="AlphaFoldDB" id="D6D0X4"/>
<dbReference type="HOGENOM" id="CLU_1944482_0_0_10"/>
<organism evidence="1 2">
    <name type="scientific">Bacteroides xylanisolvens XB1A</name>
    <dbReference type="NCBI Taxonomy" id="657309"/>
    <lineage>
        <taxon>Bacteria</taxon>
        <taxon>Pseudomonadati</taxon>
        <taxon>Bacteroidota</taxon>
        <taxon>Bacteroidia</taxon>
        <taxon>Bacteroidales</taxon>
        <taxon>Bacteroidaceae</taxon>
        <taxon>Bacteroides</taxon>
    </lineage>
</organism>
<dbReference type="EMBL" id="FP929033">
    <property type="protein sequence ID" value="CBK68076.1"/>
    <property type="molecule type" value="Genomic_DNA"/>
</dbReference>